<accession>A0AAD8VXZ9</accession>
<dbReference type="CDD" id="cd22160">
    <property type="entry name" value="F-box_AtFBL13-like"/>
    <property type="match status" value="1"/>
</dbReference>
<evidence type="ECO:0000259" key="2">
    <source>
        <dbReference type="PROSITE" id="PS50181"/>
    </source>
</evidence>
<dbReference type="PROSITE" id="PS50181">
    <property type="entry name" value="FBOX"/>
    <property type="match status" value="1"/>
</dbReference>
<dbReference type="InterPro" id="IPR036047">
    <property type="entry name" value="F-box-like_dom_sf"/>
</dbReference>
<dbReference type="PANTHER" id="PTHR34223:SF92">
    <property type="entry name" value="F-BOX DOMAIN-CONTAINING PROTEIN"/>
    <property type="match status" value="1"/>
</dbReference>
<dbReference type="PANTHER" id="PTHR34223">
    <property type="entry name" value="OS11G0201299 PROTEIN"/>
    <property type="match status" value="1"/>
</dbReference>
<name>A0AAD8VXZ9_LOLMU</name>
<evidence type="ECO:0000313" key="4">
    <source>
        <dbReference type="Proteomes" id="UP001231189"/>
    </source>
</evidence>
<reference evidence="3" key="1">
    <citation type="submission" date="2023-07" db="EMBL/GenBank/DDBJ databases">
        <title>A chromosome-level genome assembly of Lolium multiflorum.</title>
        <authorList>
            <person name="Chen Y."/>
            <person name="Copetti D."/>
            <person name="Kolliker R."/>
            <person name="Studer B."/>
        </authorList>
    </citation>
    <scope>NUCLEOTIDE SEQUENCE</scope>
    <source>
        <strain evidence="3">02402/16</strain>
        <tissue evidence="3">Leaf</tissue>
    </source>
</reference>
<feature type="region of interest" description="Disordered" evidence="1">
    <location>
        <begin position="1"/>
        <end position="21"/>
    </location>
</feature>
<dbReference type="SUPFAM" id="SSF81383">
    <property type="entry name" value="F-box domain"/>
    <property type="match status" value="1"/>
</dbReference>
<dbReference type="InterPro" id="IPR053197">
    <property type="entry name" value="F-box_SCFL_complex_component"/>
</dbReference>
<comment type="caution">
    <text evidence="3">The sequence shown here is derived from an EMBL/GenBank/DDBJ whole genome shotgun (WGS) entry which is preliminary data.</text>
</comment>
<keyword evidence="4" id="KW-1185">Reference proteome</keyword>
<dbReference type="InterPro" id="IPR053781">
    <property type="entry name" value="F-box_AtFBL13-like"/>
</dbReference>
<proteinExistence type="predicted"/>
<dbReference type="InterPro" id="IPR001810">
    <property type="entry name" value="F-box_dom"/>
</dbReference>
<dbReference type="AlphaFoldDB" id="A0AAD8VXZ9"/>
<dbReference type="Proteomes" id="UP001231189">
    <property type="component" value="Unassembled WGS sequence"/>
</dbReference>
<dbReference type="EMBL" id="JAUUTY010000006">
    <property type="protein sequence ID" value="KAK1621320.1"/>
    <property type="molecule type" value="Genomic_DNA"/>
</dbReference>
<protein>
    <recommendedName>
        <fullName evidence="2">F-box domain-containing protein</fullName>
    </recommendedName>
</protein>
<evidence type="ECO:0000313" key="3">
    <source>
        <dbReference type="EMBL" id="KAK1621320.1"/>
    </source>
</evidence>
<dbReference type="Pfam" id="PF00646">
    <property type="entry name" value="F-box"/>
    <property type="match status" value="1"/>
</dbReference>
<feature type="domain" description="F-box" evidence="2">
    <location>
        <begin position="23"/>
        <end position="81"/>
    </location>
</feature>
<organism evidence="3 4">
    <name type="scientific">Lolium multiflorum</name>
    <name type="common">Italian ryegrass</name>
    <name type="synonym">Lolium perenne subsp. multiflorum</name>
    <dbReference type="NCBI Taxonomy" id="4521"/>
    <lineage>
        <taxon>Eukaryota</taxon>
        <taxon>Viridiplantae</taxon>
        <taxon>Streptophyta</taxon>
        <taxon>Embryophyta</taxon>
        <taxon>Tracheophyta</taxon>
        <taxon>Spermatophyta</taxon>
        <taxon>Magnoliopsida</taxon>
        <taxon>Liliopsida</taxon>
        <taxon>Poales</taxon>
        <taxon>Poaceae</taxon>
        <taxon>BOP clade</taxon>
        <taxon>Pooideae</taxon>
        <taxon>Poodae</taxon>
        <taxon>Poeae</taxon>
        <taxon>Poeae Chloroplast Group 2 (Poeae type)</taxon>
        <taxon>Loliodinae</taxon>
        <taxon>Loliinae</taxon>
        <taxon>Lolium</taxon>
    </lineage>
</organism>
<dbReference type="SUPFAM" id="SSF52047">
    <property type="entry name" value="RNI-like"/>
    <property type="match status" value="1"/>
</dbReference>
<sequence>MQSSPPCLTADQSSSKRRRADAADRLGDLPDSLLHSIISFLGSRQAVQTSVLSRRWSYLWRDVPCVAIDEREFTGDNWEPFEDFADHMLTSIPLETQLDAFSLHLVTGSLRYSYDNHYNTADRWIRRGLRHFPAGVDIRAAHGTTVHWQPHRSDPSVARQQPDLSVMGSCAAGFTSRVTTLRLVGVQLMDGFFKELGRQYPALEELHIERCQIPKFSAVTSPTLRSLVLVEAWYSIPCAHLTITAPRLASLRLQIFYLRENCICSTGEAQPDPEPLPSLTEGSIRLTETFFPHIRYRERRRRKLEFLQFIRRFLGLFPNVTKLHLAGFTTTVIRSDRLMTHACSSI</sequence>
<evidence type="ECO:0000256" key="1">
    <source>
        <dbReference type="SAM" id="MobiDB-lite"/>
    </source>
</evidence>
<gene>
    <name evidence="3" type="ORF">QYE76_026837</name>
</gene>